<feature type="transmembrane region" description="Helical" evidence="1">
    <location>
        <begin position="20"/>
        <end position="37"/>
    </location>
</feature>
<comment type="caution">
    <text evidence="2">The sequence shown here is derived from an EMBL/GenBank/DDBJ whole genome shotgun (WGS) entry which is preliminary data.</text>
</comment>
<name>A0ABQ7YVA8_BRANA</name>
<gene>
    <name evidence="2" type="ORF">HID58_078867</name>
</gene>
<dbReference type="EMBL" id="JAGKQM010000017">
    <property type="protein sequence ID" value="KAH0871845.1"/>
    <property type="molecule type" value="Genomic_DNA"/>
</dbReference>
<evidence type="ECO:0000313" key="2">
    <source>
        <dbReference type="EMBL" id="KAH0871845.1"/>
    </source>
</evidence>
<keyword evidence="3" id="KW-1185">Reference proteome</keyword>
<evidence type="ECO:0000313" key="3">
    <source>
        <dbReference type="Proteomes" id="UP000824890"/>
    </source>
</evidence>
<sequence>MRLIVAVNPSCFGGRFLRLTFSHHLLLLFVCLFSLLARTNQCRNRREFSSQTPRRRGIISFWLSLFAGFFISTVFYLWSEDETVCEWLYFRTTEDNLRKAFEQFGKLTLGRKTSGYMNDIQEFEHVVRPPMMESDYPFLEIEEVVAGPFLEDLSRFVVPPKKPSIAEEPATSLSPFSTARVSHNTDNSSSLTILLMFRK</sequence>
<accession>A0ABQ7YVA8</accession>
<keyword evidence="1" id="KW-0472">Membrane</keyword>
<protein>
    <submittedName>
        <fullName evidence="2">Uncharacterized protein</fullName>
    </submittedName>
</protein>
<dbReference type="Proteomes" id="UP000824890">
    <property type="component" value="Unassembled WGS sequence"/>
</dbReference>
<proteinExistence type="predicted"/>
<feature type="transmembrane region" description="Helical" evidence="1">
    <location>
        <begin position="58"/>
        <end position="78"/>
    </location>
</feature>
<keyword evidence="1" id="KW-1133">Transmembrane helix</keyword>
<organism evidence="2 3">
    <name type="scientific">Brassica napus</name>
    <name type="common">Rape</name>
    <dbReference type="NCBI Taxonomy" id="3708"/>
    <lineage>
        <taxon>Eukaryota</taxon>
        <taxon>Viridiplantae</taxon>
        <taxon>Streptophyta</taxon>
        <taxon>Embryophyta</taxon>
        <taxon>Tracheophyta</taxon>
        <taxon>Spermatophyta</taxon>
        <taxon>Magnoliopsida</taxon>
        <taxon>eudicotyledons</taxon>
        <taxon>Gunneridae</taxon>
        <taxon>Pentapetalae</taxon>
        <taxon>rosids</taxon>
        <taxon>malvids</taxon>
        <taxon>Brassicales</taxon>
        <taxon>Brassicaceae</taxon>
        <taxon>Brassiceae</taxon>
        <taxon>Brassica</taxon>
    </lineage>
</organism>
<reference evidence="2 3" key="1">
    <citation type="submission" date="2021-05" db="EMBL/GenBank/DDBJ databases">
        <title>Genome Assembly of Synthetic Allotetraploid Brassica napus Reveals Homoeologous Exchanges between Subgenomes.</title>
        <authorList>
            <person name="Davis J.T."/>
        </authorList>
    </citation>
    <scope>NUCLEOTIDE SEQUENCE [LARGE SCALE GENOMIC DNA]</scope>
    <source>
        <strain evidence="3">cv. Da-Ae</strain>
        <tissue evidence="2">Seedling</tissue>
    </source>
</reference>
<evidence type="ECO:0000256" key="1">
    <source>
        <dbReference type="SAM" id="Phobius"/>
    </source>
</evidence>
<keyword evidence="1" id="KW-0812">Transmembrane</keyword>